<proteinExistence type="predicted"/>
<sequence length="204" mass="22839">MFLTAAQASFTLGVSSCTPHRRKITAFRSPGVKSRRQTLNGNNSSSSLSVPNMNPEVASTSRGTDYVDSHMNLIECSLKLNSAKFVVLSQDGSSNNVQDILAINTVFVCRMQGRRAASKKNKTKKQQQQMQEIRDKLAIQNVKEGQSDPIPKDQSVPKFLTENIIETMDGLVYNMVVANFNYGHLSTCQFWFRTLLKLKISYTH</sequence>
<protein>
    <submittedName>
        <fullName evidence="2">Uncharacterized protein</fullName>
    </submittedName>
</protein>
<organism evidence="2 3">
    <name type="scientific">Diversispora epigaea</name>
    <dbReference type="NCBI Taxonomy" id="1348612"/>
    <lineage>
        <taxon>Eukaryota</taxon>
        <taxon>Fungi</taxon>
        <taxon>Fungi incertae sedis</taxon>
        <taxon>Mucoromycota</taxon>
        <taxon>Glomeromycotina</taxon>
        <taxon>Glomeromycetes</taxon>
        <taxon>Diversisporales</taxon>
        <taxon>Diversisporaceae</taxon>
        <taxon>Diversispora</taxon>
    </lineage>
</organism>
<evidence type="ECO:0000313" key="3">
    <source>
        <dbReference type="Proteomes" id="UP000266861"/>
    </source>
</evidence>
<feature type="compositionally biased region" description="Low complexity" evidence="1">
    <location>
        <begin position="40"/>
        <end position="54"/>
    </location>
</feature>
<evidence type="ECO:0000256" key="1">
    <source>
        <dbReference type="SAM" id="MobiDB-lite"/>
    </source>
</evidence>
<dbReference type="Proteomes" id="UP000266861">
    <property type="component" value="Unassembled WGS sequence"/>
</dbReference>
<keyword evidence="3" id="KW-1185">Reference proteome</keyword>
<comment type="caution">
    <text evidence="2">The sequence shown here is derived from an EMBL/GenBank/DDBJ whole genome shotgun (WGS) entry which is preliminary data.</text>
</comment>
<name>A0A397J6U9_9GLOM</name>
<dbReference type="Gene3D" id="1.10.287.2170">
    <property type="match status" value="1"/>
</dbReference>
<reference evidence="2 3" key="1">
    <citation type="submission" date="2018-08" db="EMBL/GenBank/DDBJ databases">
        <title>Genome and evolution of the arbuscular mycorrhizal fungus Diversispora epigaea (formerly Glomus versiforme) and its bacterial endosymbionts.</title>
        <authorList>
            <person name="Sun X."/>
            <person name="Fei Z."/>
            <person name="Harrison M."/>
        </authorList>
    </citation>
    <scope>NUCLEOTIDE SEQUENCE [LARGE SCALE GENOMIC DNA]</scope>
    <source>
        <strain evidence="2 3">IT104</strain>
    </source>
</reference>
<dbReference type="AlphaFoldDB" id="A0A397J6U9"/>
<dbReference type="EMBL" id="PQFF01000125">
    <property type="protein sequence ID" value="RHZ80510.1"/>
    <property type="molecule type" value="Genomic_DNA"/>
</dbReference>
<evidence type="ECO:0000313" key="2">
    <source>
        <dbReference type="EMBL" id="RHZ80510.1"/>
    </source>
</evidence>
<feature type="region of interest" description="Disordered" evidence="1">
    <location>
        <begin position="31"/>
        <end position="63"/>
    </location>
</feature>
<accession>A0A397J6U9</accession>
<gene>
    <name evidence="2" type="ORF">Glove_134g177</name>
</gene>